<keyword evidence="5" id="KW-1185">Reference proteome</keyword>
<comment type="similarity">
    <text evidence="1 2">Belongs to the glutamine synthetase family.</text>
</comment>
<dbReference type="AlphaFoldDB" id="A0A3N4M4G5"/>
<dbReference type="InterPro" id="IPR008146">
    <property type="entry name" value="Gln_synth_cat_dom"/>
</dbReference>
<organism evidence="4 5">
    <name type="scientific">Terfezia boudieri ATCC MYA-4762</name>
    <dbReference type="NCBI Taxonomy" id="1051890"/>
    <lineage>
        <taxon>Eukaryota</taxon>
        <taxon>Fungi</taxon>
        <taxon>Dikarya</taxon>
        <taxon>Ascomycota</taxon>
        <taxon>Pezizomycotina</taxon>
        <taxon>Pezizomycetes</taxon>
        <taxon>Pezizales</taxon>
        <taxon>Pezizaceae</taxon>
        <taxon>Terfezia</taxon>
    </lineage>
</organism>
<evidence type="ECO:0000256" key="1">
    <source>
        <dbReference type="PROSITE-ProRule" id="PRU01331"/>
    </source>
</evidence>
<dbReference type="PANTHER" id="PTHR43383">
    <property type="entry name" value="NODULIN 6"/>
    <property type="match status" value="1"/>
</dbReference>
<dbReference type="InterPro" id="IPR014746">
    <property type="entry name" value="Gln_synth/guanido_kin_cat_dom"/>
</dbReference>
<dbReference type="OrthoDB" id="3364440at2759"/>
<reference evidence="4 5" key="1">
    <citation type="journal article" date="2018" name="Nat. Ecol. Evol.">
        <title>Pezizomycetes genomes reveal the molecular basis of ectomycorrhizal truffle lifestyle.</title>
        <authorList>
            <person name="Murat C."/>
            <person name="Payen T."/>
            <person name="Noel B."/>
            <person name="Kuo A."/>
            <person name="Morin E."/>
            <person name="Chen J."/>
            <person name="Kohler A."/>
            <person name="Krizsan K."/>
            <person name="Balestrini R."/>
            <person name="Da Silva C."/>
            <person name="Montanini B."/>
            <person name="Hainaut M."/>
            <person name="Levati E."/>
            <person name="Barry K.W."/>
            <person name="Belfiori B."/>
            <person name="Cichocki N."/>
            <person name="Clum A."/>
            <person name="Dockter R.B."/>
            <person name="Fauchery L."/>
            <person name="Guy J."/>
            <person name="Iotti M."/>
            <person name="Le Tacon F."/>
            <person name="Lindquist E.A."/>
            <person name="Lipzen A."/>
            <person name="Malagnac F."/>
            <person name="Mello A."/>
            <person name="Molinier V."/>
            <person name="Miyauchi S."/>
            <person name="Poulain J."/>
            <person name="Riccioni C."/>
            <person name="Rubini A."/>
            <person name="Sitrit Y."/>
            <person name="Splivallo R."/>
            <person name="Traeger S."/>
            <person name="Wang M."/>
            <person name="Zifcakova L."/>
            <person name="Wipf D."/>
            <person name="Zambonelli A."/>
            <person name="Paolocci F."/>
            <person name="Nowrousian M."/>
            <person name="Ottonello S."/>
            <person name="Baldrian P."/>
            <person name="Spatafora J.W."/>
            <person name="Henrissat B."/>
            <person name="Nagy L.G."/>
            <person name="Aury J.M."/>
            <person name="Wincker P."/>
            <person name="Grigoriev I.V."/>
            <person name="Bonfante P."/>
            <person name="Martin F.M."/>
        </authorList>
    </citation>
    <scope>NUCLEOTIDE SEQUENCE [LARGE SCALE GENOMIC DNA]</scope>
    <source>
        <strain evidence="4 5">ATCC MYA-4762</strain>
    </source>
</reference>
<evidence type="ECO:0000256" key="2">
    <source>
        <dbReference type="RuleBase" id="RU000384"/>
    </source>
</evidence>
<dbReference type="Gene3D" id="3.20.20.140">
    <property type="entry name" value="Metal-dependent hydrolases"/>
    <property type="match status" value="1"/>
</dbReference>
<accession>A0A3N4M4G5</accession>
<evidence type="ECO:0000313" key="4">
    <source>
        <dbReference type="EMBL" id="RPB25195.1"/>
    </source>
</evidence>
<sequence length="902" mass="102550">MPPPADLYTSIHHIPSLKDAKPEDLRQLIKSFPVIDNHAHNLFVEQYASIQAEYPFELITSEAAGVALTEDSPSTLAHIRAIEQLSRLLDCRPTTSDVRKARDTEVGRCYEAFTKKCLKGIHVILMDDGLSVPPGYVQPFKEHENFVPHVYRIVRIEKVAEELLAASIDWTGISKEEDILQERFFSIFKQKFRQAISELADDPQVRGFKSVICYRTGLDIEPTIEPPLLEDAWHRFLRTLLRVPVSRIEFKEINDELVRIVCEILTVRAEENADGKLPFQFHTGLGDTDINLLKSNPAHMQPLIEAYPEVNFVLLHSAYPYTRDAGYLAAHYPNVYLDIGEVFPILSMDGQESVLREALELVPTCKILWSTDGRYYPETYWLANIQFRQVLEKAVMGNIYKGVTSVKQGIDAVVNILFWNSNKLYRLEEEKRYPELLRACGRGTEFRAIRDLGIWDEFHQKYPDIKYVWVQFLDYTATMRQHMVPVAQYREHIRKRSSPTVPLAIKGLIQNDHLSLNAPSMGQFSLISDVSTLTPNYGISSPSATVQTWWGRDSDPEETTFRPILQGCPRWALFKQVNNLKEDFDVEILMGFEIEIVFMKPVLNEAKNDFVRFEPLHMVHSWSNMTTQQLDVLPMIEEIVDTLNEAGIPLSHFHAESAPGQWEFPLPCYPPLKAVDTLYRARDIIRNIAKKHGLRATLYPRPFNNACGSASHAHFSINGPGATIPANEDAFLAGVLKHLSSIMAFTLPIEESYARVMAGIWAGGVYVTWGTQNKEVPLRKCGKGHWELKAVDGIGNMYLSMAALLAAGYDGLQKILPLREKDCPFDASKIGEKERAELGITAMLPNTLEKSLGALEKDTELKKWLGPVVECYVGVKKAEMEMLRELGGLEDEQRRVWLMSRY</sequence>
<dbReference type="SUPFAM" id="SSF51556">
    <property type="entry name" value="Metallo-dependent hydrolases"/>
    <property type="match status" value="1"/>
</dbReference>
<dbReference type="Gene3D" id="3.30.590.10">
    <property type="entry name" value="Glutamine synthetase/guanido kinase, catalytic domain"/>
    <property type="match status" value="1"/>
</dbReference>
<protein>
    <submittedName>
        <fullName evidence="4">Glutamine synthetase</fullName>
    </submittedName>
</protein>
<dbReference type="PANTHER" id="PTHR43383:SF2">
    <property type="entry name" value="AMIDOHYDROLASE 2 FAMILY PROTEIN"/>
    <property type="match status" value="1"/>
</dbReference>
<dbReference type="GO" id="GO:0016787">
    <property type="term" value="F:hydrolase activity"/>
    <property type="evidence" value="ECO:0007669"/>
    <property type="project" value="InterPro"/>
</dbReference>
<dbReference type="GO" id="GO:0004356">
    <property type="term" value="F:glutamine synthetase activity"/>
    <property type="evidence" value="ECO:0007669"/>
    <property type="project" value="InterPro"/>
</dbReference>
<feature type="domain" description="GS catalytic" evidence="3">
    <location>
        <begin position="569"/>
        <end position="902"/>
    </location>
</feature>
<evidence type="ECO:0000259" key="3">
    <source>
        <dbReference type="PROSITE" id="PS51987"/>
    </source>
</evidence>
<proteinExistence type="inferred from homology"/>
<dbReference type="Proteomes" id="UP000267821">
    <property type="component" value="Unassembled WGS sequence"/>
</dbReference>
<gene>
    <name evidence="4" type="ORF">L211DRAFT_783422</name>
</gene>
<dbReference type="InParanoid" id="A0A3N4M4G5"/>
<dbReference type="InterPro" id="IPR006680">
    <property type="entry name" value="Amidohydro-rel"/>
</dbReference>
<dbReference type="SUPFAM" id="SSF55931">
    <property type="entry name" value="Glutamine synthetase/guanido kinase"/>
    <property type="match status" value="1"/>
</dbReference>
<dbReference type="SMART" id="SM01230">
    <property type="entry name" value="Gln-synt_C"/>
    <property type="match status" value="1"/>
</dbReference>
<dbReference type="STRING" id="1051890.A0A3N4M4G5"/>
<dbReference type="InterPro" id="IPR032466">
    <property type="entry name" value="Metal_Hydrolase"/>
</dbReference>
<dbReference type="EMBL" id="ML121538">
    <property type="protein sequence ID" value="RPB25195.1"/>
    <property type="molecule type" value="Genomic_DNA"/>
</dbReference>
<evidence type="ECO:0000313" key="5">
    <source>
        <dbReference type="Proteomes" id="UP000267821"/>
    </source>
</evidence>
<dbReference type="Pfam" id="PF00120">
    <property type="entry name" value="Gln-synt_C"/>
    <property type="match status" value="1"/>
</dbReference>
<dbReference type="PROSITE" id="PS51987">
    <property type="entry name" value="GS_CATALYTIC"/>
    <property type="match status" value="1"/>
</dbReference>
<name>A0A3N4M4G5_9PEZI</name>
<dbReference type="Pfam" id="PF04909">
    <property type="entry name" value="Amidohydro_2"/>
    <property type="match status" value="1"/>
</dbReference>